<organism evidence="1 2">
    <name type="scientific">Methylobacterium iners</name>
    <dbReference type="NCBI Taxonomy" id="418707"/>
    <lineage>
        <taxon>Bacteria</taxon>
        <taxon>Pseudomonadati</taxon>
        <taxon>Pseudomonadota</taxon>
        <taxon>Alphaproteobacteria</taxon>
        <taxon>Hyphomicrobiales</taxon>
        <taxon>Methylobacteriaceae</taxon>
        <taxon>Methylobacterium</taxon>
    </lineage>
</organism>
<protein>
    <submittedName>
        <fullName evidence="1">Uncharacterized protein</fullName>
    </submittedName>
</protein>
<keyword evidence="2" id="KW-1185">Reference proteome</keyword>
<comment type="caution">
    <text evidence="1">The sequence shown here is derived from an EMBL/GenBank/DDBJ whole genome shotgun (WGS) entry which is preliminary data.</text>
</comment>
<sequence>MSSKVLLALTVLVYMTTGHAPRMREVRNPDAEQGCCRVMTAQKRQSV</sequence>
<reference evidence="1" key="2">
    <citation type="submission" date="2021-08" db="EMBL/GenBank/DDBJ databases">
        <authorList>
            <person name="Tani A."/>
            <person name="Ola A."/>
            <person name="Ogura Y."/>
            <person name="Katsura K."/>
            <person name="Hayashi T."/>
        </authorList>
    </citation>
    <scope>NUCLEOTIDE SEQUENCE</scope>
    <source>
        <strain evidence="1">DSM 19015</strain>
    </source>
</reference>
<dbReference type="EMBL" id="BPQP01000059">
    <property type="protein sequence ID" value="GJD96320.1"/>
    <property type="molecule type" value="Genomic_DNA"/>
</dbReference>
<accession>A0ABQ4RZN9</accession>
<evidence type="ECO:0000313" key="2">
    <source>
        <dbReference type="Proteomes" id="UP001055125"/>
    </source>
</evidence>
<proteinExistence type="predicted"/>
<name>A0ABQ4RZN9_9HYPH</name>
<dbReference type="Proteomes" id="UP001055125">
    <property type="component" value="Unassembled WGS sequence"/>
</dbReference>
<reference evidence="1" key="1">
    <citation type="journal article" date="2021" name="Front. Microbiol.">
        <title>Comprehensive Comparative Genomics and Phenotyping of Methylobacterium Species.</title>
        <authorList>
            <person name="Alessa O."/>
            <person name="Ogura Y."/>
            <person name="Fujitani Y."/>
            <person name="Takami H."/>
            <person name="Hayashi T."/>
            <person name="Sahin N."/>
            <person name="Tani A."/>
        </authorList>
    </citation>
    <scope>NUCLEOTIDE SEQUENCE</scope>
    <source>
        <strain evidence="1">DSM 19015</strain>
    </source>
</reference>
<gene>
    <name evidence="1" type="ORF">OCOJLMKI_3541</name>
</gene>
<evidence type="ECO:0000313" key="1">
    <source>
        <dbReference type="EMBL" id="GJD96320.1"/>
    </source>
</evidence>